<accession>A0A0N4W812</accession>
<evidence type="ECO:0000313" key="8">
    <source>
        <dbReference type="WBParaSite" id="HPLM_0000631401-mRNA-1"/>
    </source>
</evidence>
<reference evidence="8" key="1">
    <citation type="submission" date="2017-02" db="UniProtKB">
        <authorList>
            <consortium name="WormBaseParasite"/>
        </authorList>
    </citation>
    <scope>IDENTIFICATION</scope>
</reference>
<evidence type="ECO:0000256" key="2">
    <source>
        <dbReference type="ARBA" id="ARBA00022741"/>
    </source>
</evidence>
<feature type="domain" description="Protein kinase" evidence="7">
    <location>
        <begin position="1"/>
        <end position="169"/>
    </location>
</feature>
<protein>
    <recommendedName>
        <fullName evidence="6">mitogen-activated protein kinase kinase</fullName>
        <ecNumber evidence="6">2.7.12.2</ecNumber>
    </recommendedName>
</protein>
<dbReference type="GO" id="GO:0005524">
    <property type="term" value="F:ATP binding"/>
    <property type="evidence" value="ECO:0007669"/>
    <property type="project" value="UniProtKB-KW"/>
</dbReference>
<keyword evidence="4" id="KW-0067">ATP-binding</keyword>
<dbReference type="SMART" id="SM00220">
    <property type="entry name" value="S_TKc"/>
    <property type="match status" value="1"/>
</dbReference>
<dbReference type="Pfam" id="PF00069">
    <property type="entry name" value="Pkinase"/>
    <property type="match status" value="1"/>
</dbReference>
<dbReference type="GO" id="GO:0004708">
    <property type="term" value="F:MAP kinase kinase activity"/>
    <property type="evidence" value="ECO:0007669"/>
    <property type="project" value="UniProtKB-EC"/>
</dbReference>
<evidence type="ECO:0000256" key="6">
    <source>
        <dbReference type="ARBA" id="ARBA00038999"/>
    </source>
</evidence>
<dbReference type="InterPro" id="IPR000719">
    <property type="entry name" value="Prot_kinase_dom"/>
</dbReference>
<dbReference type="PROSITE" id="PS50011">
    <property type="entry name" value="PROTEIN_KINASE_DOM"/>
    <property type="match status" value="1"/>
</dbReference>
<dbReference type="EC" id="2.7.12.2" evidence="6"/>
<organism evidence="8">
    <name type="scientific">Haemonchus placei</name>
    <name type="common">Barber's pole worm</name>
    <dbReference type="NCBI Taxonomy" id="6290"/>
    <lineage>
        <taxon>Eukaryota</taxon>
        <taxon>Metazoa</taxon>
        <taxon>Ecdysozoa</taxon>
        <taxon>Nematoda</taxon>
        <taxon>Chromadorea</taxon>
        <taxon>Rhabditida</taxon>
        <taxon>Rhabditina</taxon>
        <taxon>Rhabditomorpha</taxon>
        <taxon>Strongyloidea</taxon>
        <taxon>Trichostrongylidae</taxon>
        <taxon>Haemonchus</taxon>
    </lineage>
</organism>
<comment type="similarity">
    <text evidence="5">Belongs to the protein kinase superfamily. STE Ser/Thr protein kinase family. MAP kinase kinase subfamily.</text>
</comment>
<dbReference type="PROSITE" id="PS00108">
    <property type="entry name" value="PROTEIN_KINASE_ST"/>
    <property type="match status" value="1"/>
</dbReference>
<proteinExistence type="inferred from homology"/>
<dbReference type="Gene3D" id="1.10.510.10">
    <property type="entry name" value="Transferase(Phosphotransferase) domain 1"/>
    <property type="match status" value="1"/>
</dbReference>
<evidence type="ECO:0000256" key="3">
    <source>
        <dbReference type="ARBA" id="ARBA00022777"/>
    </source>
</evidence>
<dbReference type="GO" id="GO:0051403">
    <property type="term" value="P:stress-activated MAPK cascade"/>
    <property type="evidence" value="ECO:0007669"/>
    <property type="project" value="TreeGrafter"/>
</dbReference>
<sequence>LQNVIHRDVKPSNILLDWNGVIKLCDFGISGFLIESRARSKLAGCPPYMAPERVRSTVGHFFEFSVVNSSLSYFQENTPYDIRSDVWSLGITLVELATGRFPYEGSDFQIITSILELPSPSLRVSDGFSEEFCALVDLCLRRDVEERPRYATILFAVQSIHRIKRHRFIVKNELADTDVSEWFGSIMT</sequence>
<dbReference type="SUPFAM" id="SSF56112">
    <property type="entry name" value="Protein kinase-like (PK-like)"/>
    <property type="match status" value="1"/>
</dbReference>
<evidence type="ECO:0000256" key="5">
    <source>
        <dbReference type="ARBA" id="ARBA00038035"/>
    </source>
</evidence>
<dbReference type="WBParaSite" id="HPLM_0000631401-mRNA-1">
    <property type="protein sequence ID" value="HPLM_0000631401-mRNA-1"/>
    <property type="gene ID" value="HPLM_0000631401"/>
</dbReference>
<evidence type="ECO:0000256" key="1">
    <source>
        <dbReference type="ARBA" id="ARBA00022679"/>
    </source>
</evidence>
<keyword evidence="3" id="KW-0418">Kinase</keyword>
<evidence type="ECO:0000259" key="7">
    <source>
        <dbReference type="PROSITE" id="PS50011"/>
    </source>
</evidence>
<dbReference type="PANTHER" id="PTHR48013:SF11">
    <property type="entry name" value="LICORNE"/>
    <property type="match status" value="1"/>
</dbReference>
<dbReference type="PANTHER" id="PTHR48013">
    <property type="entry name" value="DUAL SPECIFICITY MITOGEN-ACTIVATED PROTEIN KINASE KINASE 5-RELATED"/>
    <property type="match status" value="1"/>
</dbReference>
<keyword evidence="1" id="KW-0808">Transferase</keyword>
<keyword evidence="2" id="KW-0547">Nucleotide-binding</keyword>
<dbReference type="InterPro" id="IPR008271">
    <property type="entry name" value="Ser/Thr_kinase_AS"/>
</dbReference>
<name>A0A0N4W812_HAEPC</name>
<dbReference type="InterPro" id="IPR011009">
    <property type="entry name" value="Kinase-like_dom_sf"/>
</dbReference>
<evidence type="ECO:0000256" key="4">
    <source>
        <dbReference type="ARBA" id="ARBA00022840"/>
    </source>
</evidence>
<dbReference type="AlphaFoldDB" id="A0A0N4W812"/>
<dbReference type="OMA" id="FENESHY"/>